<protein>
    <submittedName>
        <fullName evidence="1">Uncharacterized protein</fullName>
    </submittedName>
</protein>
<accession>A0A8H6K4N5</accession>
<organism evidence="1 2">
    <name type="scientific">Colletotrichum plurivorum</name>
    <dbReference type="NCBI Taxonomy" id="2175906"/>
    <lineage>
        <taxon>Eukaryota</taxon>
        <taxon>Fungi</taxon>
        <taxon>Dikarya</taxon>
        <taxon>Ascomycota</taxon>
        <taxon>Pezizomycotina</taxon>
        <taxon>Sordariomycetes</taxon>
        <taxon>Hypocreomycetidae</taxon>
        <taxon>Glomerellales</taxon>
        <taxon>Glomerellaceae</taxon>
        <taxon>Colletotrichum</taxon>
        <taxon>Colletotrichum orchidearum species complex</taxon>
    </lineage>
</organism>
<proteinExistence type="predicted"/>
<keyword evidence="2" id="KW-1185">Reference proteome</keyword>
<sequence length="119" mass="12974">MDDKTMFAPTSAGVSRSDRWNPSQNGIFCEQFPSLSGLLDVGLQLLCIVEDTELPGTHAGYSLRGINMTFSLHSKDLSSSYEVGAWKQKVARQQREAGGMQKGPGLTVEVRLPAQLHHG</sequence>
<gene>
    <name evidence="1" type="ORF">CPLU01_10932</name>
</gene>
<dbReference type="Proteomes" id="UP000654918">
    <property type="component" value="Unassembled WGS sequence"/>
</dbReference>
<evidence type="ECO:0000313" key="2">
    <source>
        <dbReference type="Proteomes" id="UP000654918"/>
    </source>
</evidence>
<reference evidence="1" key="1">
    <citation type="journal article" date="2020" name="Phytopathology">
        <title>Genome Sequence Resources of Colletotrichum truncatum, C. plurivorum, C. musicola, and C. sojae: Four Species Pathogenic to Soybean (Glycine max).</title>
        <authorList>
            <person name="Rogerio F."/>
            <person name="Boufleur T.R."/>
            <person name="Ciampi-Guillardi M."/>
            <person name="Sukno S.A."/>
            <person name="Thon M.R."/>
            <person name="Massola Junior N.S."/>
            <person name="Baroncelli R."/>
        </authorList>
    </citation>
    <scope>NUCLEOTIDE SEQUENCE</scope>
    <source>
        <strain evidence="1">LFN00145</strain>
    </source>
</reference>
<name>A0A8H6K4N5_9PEZI</name>
<evidence type="ECO:0000313" key="1">
    <source>
        <dbReference type="EMBL" id="KAF6824333.1"/>
    </source>
</evidence>
<dbReference type="AlphaFoldDB" id="A0A8H6K4N5"/>
<comment type="caution">
    <text evidence="1">The sequence shown here is derived from an EMBL/GenBank/DDBJ whole genome shotgun (WGS) entry which is preliminary data.</text>
</comment>
<dbReference type="EMBL" id="WIGO01000195">
    <property type="protein sequence ID" value="KAF6824333.1"/>
    <property type="molecule type" value="Genomic_DNA"/>
</dbReference>